<evidence type="ECO:0000256" key="1">
    <source>
        <dbReference type="SAM" id="MobiDB-lite"/>
    </source>
</evidence>
<feature type="compositionally biased region" description="Low complexity" evidence="1">
    <location>
        <begin position="134"/>
        <end position="165"/>
    </location>
</feature>
<sequence length="274" mass="32022">MSVRINNVCNEREKRPQSFSLYKFYDCCRIVRKRSKMTTCEEVLRMIVGPSIMNNRDDDRSGIARYRVIPAKTNGRPNGQVSIFFAMRRACYNAWLIDILKKQNIRCYAEDQHWVFQLVTRTHEVERNTKIVPTPAQQQSPANQPQHQVQQQSPAPSSPDQAQEQHPQSSQYASPQQRSKNIYSQVHLNVDADQLVNRLAIGRGRIIRFLGVPEKVFWSFGQYRKKFDIPKMNNRIIKEITLRYIMVLFENDFQECLKESKITGAIFIIKLNKG</sequence>
<keyword evidence="3" id="KW-1185">Reference proteome</keyword>
<dbReference type="OrthoDB" id="10200663at2759"/>
<organism evidence="2 3">
    <name type="scientific">Brachionus plicatilis</name>
    <name type="common">Marine rotifer</name>
    <name type="synonym">Brachionus muelleri</name>
    <dbReference type="NCBI Taxonomy" id="10195"/>
    <lineage>
        <taxon>Eukaryota</taxon>
        <taxon>Metazoa</taxon>
        <taxon>Spiralia</taxon>
        <taxon>Gnathifera</taxon>
        <taxon>Rotifera</taxon>
        <taxon>Eurotatoria</taxon>
        <taxon>Monogononta</taxon>
        <taxon>Pseudotrocha</taxon>
        <taxon>Ploima</taxon>
        <taxon>Brachionidae</taxon>
        <taxon>Brachionus</taxon>
    </lineage>
</organism>
<comment type="caution">
    <text evidence="2">The sequence shown here is derived from an EMBL/GenBank/DDBJ whole genome shotgun (WGS) entry which is preliminary data.</text>
</comment>
<protein>
    <submittedName>
        <fullName evidence="2">Uncharacterized protein</fullName>
    </submittedName>
</protein>
<dbReference type="AlphaFoldDB" id="A0A3M7R322"/>
<evidence type="ECO:0000313" key="3">
    <source>
        <dbReference type="Proteomes" id="UP000276133"/>
    </source>
</evidence>
<evidence type="ECO:0000313" key="2">
    <source>
        <dbReference type="EMBL" id="RNA17625.1"/>
    </source>
</evidence>
<proteinExistence type="predicted"/>
<name>A0A3M7R322_BRAPC</name>
<accession>A0A3M7R322</accession>
<dbReference type="EMBL" id="REGN01004413">
    <property type="protein sequence ID" value="RNA17625.1"/>
    <property type="molecule type" value="Genomic_DNA"/>
</dbReference>
<dbReference type="Proteomes" id="UP000276133">
    <property type="component" value="Unassembled WGS sequence"/>
</dbReference>
<feature type="compositionally biased region" description="Polar residues" evidence="1">
    <location>
        <begin position="166"/>
        <end position="176"/>
    </location>
</feature>
<feature type="region of interest" description="Disordered" evidence="1">
    <location>
        <begin position="134"/>
        <end position="176"/>
    </location>
</feature>
<gene>
    <name evidence="2" type="ORF">BpHYR1_015412</name>
</gene>
<reference evidence="2 3" key="1">
    <citation type="journal article" date="2018" name="Sci. Rep.">
        <title>Genomic signatures of local adaptation to the degree of environmental predictability in rotifers.</title>
        <authorList>
            <person name="Franch-Gras L."/>
            <person name="Hahn C."/>
            <person name="Garcia-Roger E.M."/>
            <person name="Carmona M.J."/>
            <person name="Serra M."/>
            <person name="Gomez A."/>
        </authorList>
    </citation>
    <scope>NUCLEOTIDE SEQUENCE [LARGE SCALE GENOMIC DNA]</scope>
    <source>
        <strain evidence="2">HYR1</strain>
    </source>
</reference>